<dbReference type="GO" id="GO:0031640">
    <property type="term" value="P:killing of cells of another organism"/>
    <property type="evidence" value="ECO:0007669"/>
    <property type="project" value="UniProtKB-KW"/>
</dbReference>
<evidence type="ECO:0000313" key="18">
    <source>
        <dbReference type="EMBL" id="NYH16945.1"/>
    </source>
</evidence>
<evidence type="ECO:0000259" key="17">
    <source>
        <dbReference type="PROSITE" id="PS50990"/>
    </source>
</evidence>
<feature type="transmembrane region" description="Helical" evidence="14">
    <location>
        <begin position="284"/>
        <end position="306"/>
    </location>
</feature>
<comment type="caution">
    <text evidence="18">The sequence shown here is derived from an EMBL/GenBank/DDBJ whole genome shotgun (WGS) entry which is preliminary data.</text>
</comment>
<evidence type="ECO:0000256" key="7">
    <source>
        <dbReference type="ARBA" id="ARBA00022741"/>
    </source>
</evidence>
<dbReference type="Gene3D" id="3.90.70.10">
    <property type="entry name" value="Cysteine proteinases"/>
    <property type="match status" value="1"/>
</dbReference>
<keyword evidence="8 18" id="KW-0067">ATP-binding</keyword>
<dbReference type="InterPro" id="IPR033838">
    <property type="entry name" value="CvaB_peptidase"/>
</dbReference>
<evidence type="ECO:0000256" key="1">
    <source>
        <dbReference type="ARBA" id="ARBA00004651"/>
    </source>
</evidence>
<evidence type="ECO:0000256" key="11">
    <source>
        <dbReference type="ARBA" id="ARBA00055355"/>
    </source>
</evidence>
<accession>A0A7Y9W9X6</accession>
<gene>
    <name evidence="18" type="ORF">GGD41_004173</name>
</gene>
<dbReference type="InterPro" id="IPR005074">
    <property type="entry name" value="Peptidase_C39"/>
</dbReference>
<evidence type="ECO:0000256" key="13">
    <source>
        <dbReference type="ARBA" id="ARBA00072252"/>
    </source>
</evidence>
<keyword evidence="4" id="KW-0997">Cell inner membrane</keyword>
<dbReference type="PROSITE" id="PS50893">
    <property type="entry name" value="ABC_TRANSPORTER_2"/>
    <property type="match status" value="1"/>
</dbReference>
<dbReference type="GO" id="GO:0034040">
    <property type="term" value="F:ATPase-coupled lipid transmembrane transporter activity"/>
    <property type="evidence" value="ECO:0007669"/>
    <property type="project" value="TreeGrafter"/>
</dbReference>
<evidence type="ECO:0000256" key="6">
    <source>
        <dbReference type="ARBA" id="ARBA00022735"/>
    </source>
</evidence>
<dbReference type="PANTHER" id="PTHR24221:SF606">
    <property type="entry name" value="COLICIN V SECRETION-PROCESSING ATP-BINDING PROTEIN"/>
    <property type="match status" value="1"/>
</dbReference>
<feature type="transmembrane region" description="Helical" evidence="14">
    <location>
        <begin position="313"/>
        <end position="332"/>
    </location>
</feature>
<evidence type="ECO:0000256" key="3">
    <source>
        <dbReference type="ARBA" id="ARBA00022475"/>
    </source>
</evidence>
<keyword evidence="10 14" id="KW-0472">Membrane</keyword>
<organism evidence="18 19">
    <name type="scientific">Paraburkholderia bryophila</name>
    <dbReference type="NCBI Taxonomy" id="420952"/>
    <lineage>
        <taxon>Bacteria</taxon>
        <taxon>Pseudomonadati</taxon>
        <taxon>Pseudomonadota</taxon>
        <taxon>Betaproteobacteria</taxon>
        <taxon>Burkholderiales</taxon>
        <taxon>Burkholderiaceae</taxon>
        <taxon>Paraburkholderia</taxon>
    </lineage>
</organism>
<evidence type="ECO:0000256" key="4">
    <source>
        <dbReference type="ARBA" id="ARBA00022519"/>
    </source>
</evidence>
<dbReference type="GO" id="GO:0006508">
    <property type="term" value="P:proteolysis"/>
    <property type="evidence" value="ECO:0007669"/>
    <property type="project" value="InterPro"/>
</dbReference>
<dbReference type="GO" id="GO:0005886">
    <property type="term" value="C:plasma membrane"/>
    <property type="evidence" value="ECO:0007669"/>
    <property type="project" value="UniProtKB-SubCell"/>
</dbReference>
<dbReference type="SUPFAM" id="SSF52540">
    <property type="entry name" value="P-loop containing nucleoside triphosphate hydrolases"/>
    <property type="match status" value="1"/>
</dbReference>
<evidence type="ECO:0000256" key="10">
    <source>
        <dbReference type="ARBA" id="ARBA00023136"/>
    </source>
</evidence>
<keyword evidence="9 14" id="KW-1133">Transmembrane helix</keyword>
<dbReference type="PANTHER" id="PTHR24221">
    <property type="entry name" value="ATP-BINDING CASSETTE SUB-FAMILY B"/>
    <property type="match status" value="1"/>
</dbReference>
<evidence type="ECO:0000256" key="2">
    <source>
        <dbReference type="ARBA" id="ARBA00022448"/>
    </source>
</evidence>
<evidence type="ECO:0000259" key="16">
    <source>
        <dbReference type="PROSITE" id="PS50929"/>
    </source>
</evidence>
<dbReference type="GO" id="GO:0140359">
    <property type="term" value="F:ABC-type transporter activity"/>
    <property type="evidence" value="ECO:0007669"/>
    <property type="project" value="InterPro"/>
</dbReference>
<feature type="transmembrane region" description="Helical" evidence="14">
    <location>
        <begin position="212"/>
        <end position="236"/>
    </location>
</feature>
<keyword evidence="5 14" id="KW-0812">Transmembrane</keyword>
<comment type="subcellular location">
    <subcellularLocation>
        <location evidence="1">Cell membrane</location>
        <topology evidence="1">Multi-pass membrane protein</topology>
    </subcellularLocation>
</comment>
<dbReference type="InterPro" id="IPR027417">
    <property type="entry name" value="P-loop_NTPase"/>
</dbReference>
<dbReference type="PROSITE" id="PS50990">
    <property type="entry name" value="PEPTIDASE_C39"/>
    <property type="match status" value="1"/>
</dbReference>
<reference evidence="18 19" key="1">
    <citation type="submission" date="2020-07" db="EMBL/GenBank/DDBJ databases">
        <title>Exploring microbial biodiversity for novel pathways involved in the catabolism of aromatic compounds derived from lignin.</title>
        <authorList>
            <person name="Elkins J."/>
        </authorList>
    </citation>
    <scope>NUCLEOTIDE SEQUENCE [LARGE SCALE GENOMIC DNA]</scope>
    <source>
        <strain evidence="18 19">H2C3B</strain>
    </source>
</reference>
<feature type="transmembrane region" description="Helical" evidence="14">
    <location>
        <begin position="178"/>
        <end position="200"/>
    </location>
</feature>
<feature type="domain" description="ABC transporter" evidence="15">
    <location>
        <begin position="493"/>
        <end position="726"/>
    </location>
</feature>
<keyword evidence="6" id="KW-0354">Hemolysis</keyword>
<name>A0A7Y9W9X6_9BURK</name>
<evidence type="ECO:0000256" key="12">
    <source>
        <dbReference type="ARBA" id="ARBA00061173"/>
    </source>
</evidence>
<proteinExistence type="inferred from homology"/>
<keyword evidence="7" id="KW-0547">Nucleotide-binding</keyword>
<dbReference type="AlphaFoldDB" id="A0A7Y9W9X6"/>
<keyword evidence="2" id="KW-0813">Transport</keyword>
<dbReference type="InterPro" id="IPR036640">
    <property type="entry name" value="ABC1_TM_sf"/>
</dbReference>
<protein>
    <recommendedName>
        <fullName evidence="13">Cyclolysin secretion/processing ATP-binding protein CyaB</fullName>
    </recommendedName>
</protein>
<dbReference type="PROSITE" id="PS00211">
    <property type="entry name" value="ABC_TRANSPORTER_1"/>
    <property type="match status" value="1"/>
</dbReference>
<dbReference type="GO" id="GO:0005524">
    <property type="term" value="F:ATP binding"/>
    <property type="evidence" value="ECO:0007669"/>
    <property type="project" value="UniProtKB-KW"/>
</dbReference>
<dbReference type="CDD" id="cd18567">
    <property type="entry name" value="ABC_6TM_CvaB_RaxB_like"/>
    <property type="match status" value="1"/>
</dbReference>
<evidence type="ECO:0000256" key="9">
    <source>
        <dbReference type="ARBA" id="ARBA00022989"/>
    </source>
</evidence>
<dbReference type="EMBL" id="JACCAU010000001">
    <property type="protein sequence ID" value="NYH16945.1"/>
    <property type="molecule type" value="Genomic_DNA"/>
</dbReference>
<dbReference type="CDD" id="cd03246">
    <property type="entry name" value="ABCC_Protease_Secretion"/>
    <property type="match status" value="1"/>
</dbReference>
<dbReference type="CDD" id="cd02419">
    <property type="entry name" value="Peptidase_C39C"/>
    <property type="match status" value="1"/>
</dbReference>
<comment type="function">
    <text evidence="11">Involved in the export of calmodulin-sensitive adenylate cyclase-hemolysin (cyclolysin).</text>
</comment>
<evidence type="ECO:0000256" key="14">
    <source>
        <dbReference type="SAM" id="Phobius"/>
    </source>
</evidence>
<dbReference type="InterPro" id="IPR003439">
    <property type="entry name" value="ABC_transporter-like_ATP-bd"/>
</dbReference>
<feature type="domain" description="Peptidase C39" evidence="17">
    <location>
        <begin position="25"/>
        <end position="144"/>
    </location>
</feature>
<comment type="similarity">
    <text evidence="12">Belongs to the ABC transporter superfamily. Cyclolysin exporter (TC 3.A.1.109.2) family.</text>
</comment>
<sequence>MSLSTMFFFDRLSFGFGRKLPIFLQTEATECGLACLAMVAGYHGDHVNLATLRGRFPVSLKGTALARLIEIAQRLELGTRALKLGLDQLGQLRMPCVLHWNFNHFVVLKEVSGKHAVIHDPAQGIRKLPLDVLSRSFTGVALELWPTGSFTQRDPAPAIRLRTLLGPVSGLSRSLGQVLALALVLEVFAIVQPFFMQWVIDEVIVSADHDLLTVLALGFGLLLLMQQATSAIRAWVLMYFGTTLNVQWRANVFAHLLSLPVRYFERRHLGDVVSRFGSIDAIQQTLTTSFLSAVIDGLMTVATLVMMFVYSRALGCIALGAMALYALLRWLWYHPLRRATEDQIVRAARQQSHFLESVRGVKTIKLFNRQNERCAGWLSLFVEQVNAGLHAQKLHLLYQQVNGLLFGIEGLLVIWLGAQMVMDGQFTVGVLMAFNAYKMQFDSRVGSLIDKYFEVRMLQLQGERLADIVFAGPEPDASLRHVPDEADDLAASIEFDAVCFRYAEGEPVVLDGVALAIAPGESVALVGPSGCGKTTLVNVLLGVLEPTAGKVRIGGVELERLGLDRLRALVGTVLQDDVLFAGSIADNISFFDPGADSRWVAECARLASVHADIVAMPMGYNTLVGDMGTILSGGQKQRVLLARALYKRPKILVLDEATSHLDLPREHEVNTAVGALRITRVIVAHRPETIASADRVVVLSGGRIVLDRPTAQPLETASAAAAGSACGAHEPTTAIASVCPAATHGLATPWPVEQPGR</sequence>
<keyword evidence="6" id="KW-0204">Cytolysis</keyword>
<dbReference type="PROSITE" id="PS50929">
    <property type="entry name" value="ABC_TM1F"/>
    <property type="match status" value="1"/>
</dbReference>
<evidence type="ECO:0000256" key="5">
    <source>
        <dbReference type="ARBA" id="ARBA00022692"/>
    </source>
</evidence>
<dbReference type="InterPro" id="IPR017871">
    <property type="entry name" value="ABC_transporter-like_CS"/>
</dbReference>
<dbReference type="Pfam" id="PF00664">
    <property type="entry name" value="ABC_membrane"/>
    <property type="match status" value="1"/>
</dbReference>
<dbReference type="GO" id="GO:0016887">
    <property type="term" value="F:ATP hydrolysis activity"/>
    <property type="evidence" value="ECO:0007669"/>
    <property type="project" value="InterPro"/>
</dbReference>
<dbReference type="Gene3D" id="3.40.50.300">
    <property type="entry name" value="P-loop containing nucleotide triphosphate hydrolases"/>
    <property type="match status" value="1"/>
</dbReference>
<dbReference type="Gene3D" id="1.20.1560.10">
    <property type="entry name" value="ABC transporter type 1, transmembrane domain"/>
    <property type="match status" value="1"/>
</dbReference>
<dbReference type="Pfam" id="PF03412">
    <property type="entry name" value="Peptidase_C39"/>
    <property type="match status" value="1"/>
</dbReference>
<keyword evidence="3" id="KW-1003">Cell membrane</keyword>
<evidence type="ECO:0000313" key="19">
    <source>
        <dbReference type="Proteomes" id="UP000572540"/>
    </source>
</evidence>
<dbReference type="InterPro" id="IPR011527">
    <property type="entry name" value="ABC1_TM_dom"/>
</dbReference>
<dbReference type="InterPro" id="IPR039421">
    <property type="entry name" value="Type_1_exporter"/>
</dbReference>
<evidence type="ECO:0000259" key="15">
    <source>
        <dbReference type="PROSITE" id="PS50893"/>
    </source>
</evidence>
<dbReference type="SUPFAM" id="SSF90123">
    <property type="entry name" value="ABC transporter transmembrane region"/>
    <property type="match status" value="1"/>
</dbReference>
<evidence type="ECO:0000256" key="8">
    <source>
        <dbReference type="ARBA" id="ARBA00022840"/>
    </source>
</evidence>
<feature type="domain" description="ABC transmembrane type-1" evidence="16">
    <location>
        <begin position="178"/>
        <end position="457"/>
    </location>
</feature>
<dbReference type="InterPro" id="IPR003593">
    <property type="entry name" value="AAA+_ATPase"/>
</dbReference>
<dbReference type="Proteomes" id="UP000572540">
    <property type="component" value="Unassembled WGS sequence"/>
</dbReference>
<dbReference type="SMART" id="SM00382">
    <property type="entry name" value="AAA"/>
    <property type="match status" value="1"/>
</dbReference>
<dbReference type="Pfam" id="PF00005">
    <property type="entry name" value="ABC_tran"/>
    <property type="match status" value="1"/>
</dbReference>
<dbReference type="FunFam" id="3.40.50.300:FF:000299">
    <property type="entry name" value="ABC transporter ATP-binding protein/permease"/>
    <property type="match status" value="1"/>
</dbReference>
<dbReference type="GO" id="GO:0008234">
    <property type="term" value="F:cysteine-type peptidase activity"/>
    <property type="evidence" value="ECO:0007669"/>
    <property type="project" value="InterPro"/>
</dbReference>